<organism evidence="1 2">
    <name type="scientific">Anaerobacillus alkaliphilus</name>
    <dbReference type="NCBI Taxonomy" id="1548597"/>
    <lineage>
        <taxon>Bacteria</taxon>
        <taxon>Bacillati</taxon>
        <taxon>Bacillota</taxon>
        <taxon>Bacilli</taxon>
        <taxon>Bacillales</taxon>
        <taxon>Bacillaceae</taxon>
        <taxon>Anaerobacillus</taxon>
    </lineage>
</organism>
<keyword evidence="2" id="KW-1185">Reference proteome</keyword>
<evidence type="ECO:0000313" key="1">
    <source>
        <dbReference type="EMBL" id="RXJ02779.1"/>
    </source>
</evidence>
<accession>A0A4Q0VWS1</accession>
<dbReference type="InterPro" id="IPR054224">
    <property type="entry name" value="DUF6944"/>
</dbReference>
<comment type="caution">
    <text evidence="1">The sequence shown here is derived from an EMBL/GenBank/DDBJ whole genome shotgun (WGS) entry which is preliminary data.</text>
</comment>
<sequence length="196" mass="20605">MENYEELISAVGLSDREKILIGTWLDAIGTIISAIGETRELLGLNDINKLLVAIGDGLQGAGPFLIGTAREDEPLAFAGNWIDGAGGATASLGAYREFIGLGEEKDNLRIEFLGYILQSKGASLSAVADYLAGEEQLAVGNAIQSLGAGLEAIGAVLLIKDREREGVPITTLGAILQAIGANYNAIIITRDYLEET</sequence>
<dbReference type="EMBL" id="QOUX01000021">
    <property type="protein sequence ID" value="RXJ02779.1"/>
    <property type="molecule type" value="Genomic_DNA"/>
</dbReference>
<reference evidence="1 2" key="1">
    <citation type="journal article" date="2019" name="Int. J. Syst. Evol. Microbiol.">
        <title>Anaerobacillus alkaliphilus sp. nov., a novel alkaliphilic and moderately halophilic bacterium.</title>
        <authorList>
            <person name="Borsodi A.K."/>
            <person name="Aszalos J.M."/>
            <person name="Bihari P."/>
            <person name="Nagy I."/>
            <person name="Schumann P."/>
            <person name="Sproer C."/>
            <person name="Kovacs A.L."/>
            <person name="Boka K."/>
            <person name="Dobosy P."/>
            <person name="Ovari M."/>
            <person name="Szili-Kovacs T."/>
            <person name="Toth E."/>
        </authorList>
    </citation>
    <scope>NUCLEOTIDE SEQUENCE [LARGE SCALE GENOMIC DNA]</scope>
    <source>
        <strain evidence="1 2">B16-10</strain>
    </source>
</reference>
<proteinExistence type="predicted"/>
<name>A0A4Q0VWS1_9BACI</name>
<dbReference type="RefSeq" id="WP_129077288.1">
    <property type="nucleotide sequence ID" value="NZ_QOUX01000021.1"/>
</dbReference>
<dbReference type="Proteomes" id="UP000290649">
    <property type="component" value="Unassembled WGS sequence"/>
</dbReference>
<protein>
    <submittedName>
        <fullName evidence="1">Uncharacterized protein</fullName>
    </submittedName>
</protein>
<evidence type="ECO:0000313" key="2">
    <source>
        <dbReference type="Proteomes" id="UP000290649"/>
    </source>
</evidence>
<gene>
    <name evidence="1" type="ORF">DS745_05570</name>
</gene>
<dbReference type="AlphaFoldDB" id="A0A4Q0VWS1"/>
<dbReference type="OrthoDB" id="2869857at2"/>
<dbReference type="Pfam" id="PF22116">
    <property type="entry name" value="DUF6944"/>
    <property type="match status" value="1"/>
</dbReference>